<dbReference type="GO" id="GO:0106050">
    <property type="term" value="F:tRNA 2'-O-methyltransferase activity"/>
    <property type="evidence" value="ECO:0007669"/>
    <property type="project" value="UniProtKB-UniRule"/>
</dbReference>
<evidence type="ECO:0000313" key="3">
    <source>
        <dbReference type="EMBL" id="GFH55808.1"/>
    </source>
</evidence>
<gene>
    <name evidence="3" type="ORF">CTEN210_12284</name>
</gene>
<protein>
    <recommendedName>
        <fullName evidence="1">tRNA:m(4)X modification enzyme TRM13</fullName>
        <ecNumber evidence="1">2.1.1.225</ecNumber>
    </recommendedName>
</protein>
<accession>A0AAD3D105</accession>
<comment type="catalytic activity">
    <reaction evidence="1">
        <text>adenosine(4) in tRNA(His) + S-adenosyl-L-methionine = 2'-O-methyladenosine(4) in tRNA(His) + S-adenosyl-L-homocysteine + H(+)</text>
        <dbReference type="Rhea" id="RHEA:43196"/>
        <dbReference type="Rhea" id="RHEA-COMP:10401"/>
        <dbReference type="Rhea" id="RHEA-COMP:10402"/>
        <dbReference type="ChEBI" id="CHEBI:15378"/>
        <dbReference type="ChEBI" id="CHEBI:57856"/>
        <dbReference type="ChEBI" id="CHEBI:59789"/>
        <dbReference type="ChEBI" id="CHEBI:74411"/>
        <dbReference type="ChEBI" id="CHEBI:74477"/>
        <dbReference type="EC" id="2.1.1.225"/>
    </reaction>
</comment>
<keyword evidence="1" id="KW-0479">Metal-binding</keyword>
<dbReference type="AlphaFoldDB" id="A0AAD3D105"/>
<evidence type="ECO:0000256" key="1">
    <source>
        <dbReference type="RuleBase" id="RU367103"/>
    </source>
</evidence>
<dbReference type="InterPro" id="IPR039044">
    <property type="entry name" value="Trm13"/>
</dbReference>
<keyword evidence="1" id="KW-0862">Zinc</keyword>
<evidence type="ECO:0000259" key="2">
    <source>
        <dbReference type="Pfam" id="PF05206"/>
    </source>
</evidence>
<dbReference type="PANTHER" id="PTHR12998">
    <property type="entry name" value="TRNA:M(4)X MODIFICATION ENZYME TRM13 HOMOLOG"/>
    <property type="match status" value="1"/>
</dbReference>
<organism evidence="3 4">
    <name type="scientific">Chaetoceros tenuissimus</name>
    <dbReference type="NCBI Taxonomy" id="426638"/>
    <lineage>
        <taxon>Eukaryota</taxon>
        <taxon>Sar</taxon>
        <taxon>Stramenopiles</taxon>
        <taxon>Ochrophyta</taxon>
        <taxon>Bacillariophyta</taxon>
        <taxon>Coscinodiscophyceae</taxon>
        <taxon>Chaetocerotophycidae</taxon>
        <taxon>Chaetocerotales</taxon>
        <taxon>Chaetocerotaceae</taxon>
        <taxon>Chaetoceros</taxon>
    </lineage>
</organism>
<evidence type="ECO:0000313" key="4">
    <source>
        <dbReference type="Proteomes" id="UP001054902"/>
    </source>
</evidence>
<keyword evidence="1" id="KW-0489">Methyltransferase</keyword>
<keyword evidence="1" id="KW-0863">Zinc-finger</keyword>
<keyword evidence="1" id="KW-0808">Transferase</keyword>
<dbReference type="InterPro" id="IPR007871">
    <property type="entry name" value="Methyltransferase_TRM13"/>
</dbReference>
<comment type="catalytic activity">
    <reaction evidence="1">
        <text>cytidine(4) in tRNA(Gly)(GCC) + S-adenosyl-L-methionine = 2'-O-methylcytidine(4) in tRNA(Gly)(GCC) + S-adenosyl-L-homocysteine + H(+)</text>
        <dbReference type="Rhea" id="RHEA:43192"/>
        <dbReference type="Rhea" id="RHEA-COMP:10399"/>
        <dbReference type="Rhea" id="RHEA-COMP:10400"/>
        <dbReference type="ChEBI" id="CHEBI:15378"/>
        <dbReference type="ChEBI" id="CHEBI:57856"/>
        <dbReference type="ChEBI" id="CHEBI:59789"/>
        <dbReference type="ChEBI" id="CHEBI:74495"/>
        <dbReference type="ChEBI" id="CHEBI:82748"/>
        <dbReference type="EC" id="2.1.1.225"/>
    </reaction>
</comment>
<comment type="catalytic activity">
    <reaction evidence="1">
        <text>cytidine(4) in tRNA(Pro) + S-adenosyl-L-methionine = 2'-O-methylcytidine(4) in tRNA(Pro) + S-adenosyl-L-homocysteine + H(+)</text>
        <dbReference type="Rhea" id="RHEA:32767"/>
        <dbReference type="Rhea" id="RHEA-COMP:10397"/>
        <dbReference type="Rhea" id="RHEA-COMP:10398"/>
        <dbReference type="ChEBI" id="CHEBI:15378"/>
        <dbReference type="ChEBI" id="CHEBI:57856"/>
        <dbReference type="ChEBI" id="CHEBI:59789"/>
        <dbReference type="ChEBI" id="CHEBI:74495"/>
        <dbReference type="ChEBI" id="CHEBI:82748"/>
        <dbReference type="EC" id="2.1.1.225"/>
    </reaction>
</comment>
<name>A0AAD3D105_9STRA</name>
<keyword evidence="4" id="KW-1185">Reference proteome</keyword>
<dbReference type="EC" id="2.1.1.225" evidence="1"/>
<reference evidence="3 4" key="1">
    <citation type="journal article" date="2021" name="Sci. Rep.">
        <title>The genome of the diatom Chaetoceros tenuissimus carries an ancient integrated fragment of an extant virus.</title>
        <authorList>
            <person name="Hongo Y."/>
            <person name="Kimura K."/>
            <person name="Takaki Y."/>
            <person name="Yoshida Y."/>
            <person name="Baba S."/>
            <person name="Kobayashi G."/>
            <person name="Nagasaki K."/>
            <person name="Hano T."/>
            <person name="Tomaru Y."/>
        </authorList>
    </citation>
    <scope>NUCLEOTIDE SEQUENCE [LARGE SCALE GENOMIC DNA]</scope>
    <source>
        <strain evidence="3 4">NIES-3715</strain>
    </source>
</reference>
<comment type="similarity">
    <text evidence="1">Belongs to the methyltransferase TRM13 family.</text>
</comment>
<comment type="function">
    <text evidence="1">tRNA methylase which 2'-O-methylates cytidine(4) in tRNA(Pro) and tRNA(Gly)(GCC), and adenosine(4) in tRNA(His).</text>
</comment>
<feature type="domain" description="Methyltransferase TRM13" evidence="2">
    <location>
        <begin position="72"/>
        <end position="363"/>
    </location>
</feature>
<keyword evidence="1" id="KW-0949">S-adenosyl-L-methionine</keyword>
<dbReference type="Proteomes" id="UP001054902">
    <property type="component" value="Unassembled WGS sequence"/>
</dbReference>
<dbReference type="EMBL" id="BLLK01000051">
    <property type="protein sequence ID" value="GFH55808.1"/>
    <property type="molecule type" value="Genomic_DNA"/>
</dbReference>
<dbReference type="GO" id="GO:0008270">
    <property type="term" value="F:zinc ion binding"/>
    <property type="evidence" value="ECO:0007669"/>
    <property type="project" value="UniProtKB-KW"/>
</dbReference>
<proteinExistence type="inferred from homology"/>
<sequence length="365" mass="41535">MSHQPETDLGKRSRSKISNITGMQVQSLLHKLQIIQPFLPNIPFCEIISDQDYDKGEANVSNNEKNGKHVLQEVSIIGHLRRIQALKTCNRAIELGAGTARLSDRLQKVTECKLDHVLIDRQEFHDNHCRNRILKARICKCCKDTGKDRRKVERVTVDIGSLKMEQFLCEVDGDCNKIQALCMSKHLCGPACDLALSSLSRAVDKINCMPPTAIATCCHYLCDWDCFSGKDFWIALGLTEEDFIVATTVSQWASLQDKKKMKRDSSNKNDLQESITPLPNLFQVASQIKDALANVDEEEQANNFISSQEFERTFSREAKAQLGIRLKQLFDFSRASFCQQIGYEHVELVRYTTLSVENRLLIMYK</sequence>
<dbReference type="Pfam" id="PF05206">
    <property type="entry name" value="TRM13"/>
    <property type="match status" value="1"/>
</dbReference>
<comment type="caution">
    <text evidence="3">The sequence shown here is derived from an EMBL/GenBank/DDBJ whole genome shotgun (WGS) entry which is preliminary data.</text>
</comment>
<dbReference type="PANTHER" id="PTHR12998:SF0">
    <property type="entry name" value="TRNA:M(4)X MODIFICATION ENZYME TRM13 HOMOLOG"/>
    <property type="match status" value="1"/>
</dbReference>
<keyword evidence="1" id="KW-0819">tRNA processing</keyword>
<dbReference type="GO" id="GO:0030488">
    <property type="term" value="P:tRNA methylation"/>
    <property type="evidence" value="ECO:0007669"/>
    <property type="project" value="InterPro"/>
</dbReference>